<dbReference type="InterPro" id="IPR002912">
    <property type="entry name" value="ACT_dom"/>
</dbReference>
<dbReference type="InterPro" id="IPR003607">
    <property type="entry name" value="HD/PDEase_dom"/>
</dbReference>
<dbReference type="Pfam" id="PF02824">
    <property type="entry name" value="TGS"/>
    <property type="match status" value="1"/>
</dbReference>
<dbReference type="RefSeq" id="WP_138478436.1">
    <property type="nucleotide sequence ID" value="NZ_PPSW01000005.1"/>
</dbReference>
<dbReference type="SUPFAM" id="SSF81301">
    <property type="entry name" value="Nucleotidyltransferase"/>
    <property type="match status" value="1"/>
</dbReference>
<dbReference type="GO" id="GO:0005886">
    <property type="term" value="C:plasma membrane"/>
    <property type="evidence" value="ECO:0007669"/>
    <property type="project" value="TreeGrafter"/>
</dbReference>
<gene>
    <name evidence="9" type="ORF">C1E24_02465</name>
</gene>
<dbReference type="EC" id="3.1.7.2" evidence="3"/>
<dbReference type="Gene3D" id="3.10.20.30">
    <property type="match status" value="1"/>
</dbReference>
<evidence type="ECO:0000259" key="7">
    <source>
        <dbReference type="PROSITE" id="PS51831"/>
    </source>
</evidence>
<evidence type="ECO:0000256" key="3">
    <source>
        <dbReference type="ARBA" id="ARBA00024387"/>
    </source>
</evidence>
<dbReference type="CDD" id="cd05399">
    <property type="entry name" value="NT_Rel-Spo_like"/>
    <property type="match status" value="1"/>
</dbReference>
<dbReference type="NCBIfam" id="NF008303">
    <property type="entry name" value="PRK11092.1"/>
    <property type="match status" value="1"/>
</dbReference>
<dbReference type="AlphaFoldDB" id="A0A5R9Q6H3"/>
<dbReference type="OrthoDB" id="9805041at2"/>
<comment type="caution">
    <text evidence="9">The sequence shown here is derived from an EMBL/GenBank/DDBJ whole genome shotgun (WGS) entry which is preliminary data.</text>
</comment>
<dbReference type="Pfam" id="PF13328">
    <property type="entry name" value="HD_4"/>
    <property type="match status" value="1"/>
</dbReference>
<dbReference type="GO" id="GO:0015949">
    <property type="term" value="P:nucleobase-containing small molecule interconversion"/>
    <property type="evidence" value="ECO:0007669"/>
    <property type="project" value="UniProtKB-ARBA"/>
</dbReference>
<comment type="pathway">
    <text evidence="2">Purine metabolism; ppGpp biosynthesis; ppGpp from GDP: step 1/1.</text>
</comment>
<evidence type="ECO:0000259" key="6">
    <source>
        <dbReference type="PROSITE" id="PS51671"/>
    </source>
</evidence>
<accession>A0A5R9Q6H3</accession>
<dbReference type="InterPro" id="IPR043519">
    <property type="entry name" value="NT_sf"/>
</dbReference>
<evidence type="ECO:0000256" key="5">
    <source>
        <dbReference type="RuleBase" id="RU003847"/>
    </source>
</evidence>
<dbReference type="Proteomes" id="UP000309186">
    <property type="component" value="Unassembled WGS sequence"/>
</dbReference>
<dbReference type="InterPro" id="IPR045865">
    <property type="entry name" value="ACT-like_dom_sf"/>
</dbReference>
<dbReference type="GO" id="GO:0042594">
    <property type="term" value="P:response to starvation"/>
    <property type="evidence" value="ECO:0007669"/>
    <property type="project" value="TreeGrafter"/>
</dbReference>
<dbReference type="GO" id="GO:0008893">
    <property type="term" value="F:guanosine-3',5'-bis(diphosphate) 3'-diphosphatase activity"/>
    <property type="evidence" value="ECO:0007669"/>
    <property type="project" value="UniProtKB-EC"/>
</dbReference>
<comment type="catalytic activity">
    <reaction evidence="4">
        <text>guanosine 3',5'-bis(diphosphate) + H2O = GDP + diphosphate + H(+)</text>
        <dbReference type="Rhea" id="RHEA:14253"/>
        <dbReference type="ChEBI" id="CHEBI:15377"/>
        <dbReference type="ChEBI" id="CHEBI:15378"/>
        <dbReference type="ChEBI" id="CHEBI:33019"/>
        <dbReference type="ChEBI" id="CHEBI:58189"/>
        <dbReference type="ChEBI" id="CHEBI:77828"/>
        <dbReference type="EC" id="3.1.7.2"/>
    </reaction>
</comment>
<organism evidence="9 10">
    <name type="scientific">Pseudoalteromonas phenolica</name>
    <dbReference type="NCBI Taxonomy" id="161398"/>
    <lineage>
        <taxon>Bacteria</taxon>
        <taxon>Pseudomonadati</taxon>
        <taxon>Pseudomonadota</taxon>
        <taxon>Gammaproteobacteria</taxon>
        <taxon>Alteromonadales</taxon>
        <taxon>Pseudoalteromonadaceae</taxon>
        <taxon>Pseudoalteromonas</taxon>
    </lineage>
</organism>
<dbReference type="NCBIfam" id="TIGR00691">
    <property type="entry name" value="spoT_relA"/>
    <property type="match status" value="1"/>
</dbReference>
<feature type="domain" description="TGS" evidence="8">
    <location>
        <begin position="387"/>
        <end position="448"/>
    </location>
</feature>
<dbReference type="SMART" id="SM00471">
    <property type="entry name" value="HDc"/>
    <property type="match status" value="1"/>
</dbReference>
<dbReference type="UniPathway" id="UPA00908">
    <property type="reaction ID" value="UER00886"/>
</dbReference>
<dbReference type="Pfam" id="PF19296">
    <property type="entry name" value="RelA_AH_RIS"/>
    <property type="match status" value="1"/>
</dbReference>
<dbReference type="InterPro" id="IPR004811">
    <property type="entry name" value="RelA/Spo_fam"/>
</dbReference>
<protein>
    <recommendedName>
        <fullName evidence="3">guanosine-3',5'-bis(diphosphate) 3'-diphosphatase</fullName>
        <ecNumber evidence="3">3.1.7.2</ecNumber>
    </recommendedName>
</protein>
<dbReference type="SUPFAM" id="SSF81271">
    <property type="entry name" value="TGS-like"/>
    <property type="match status" value="1"/>
</dbReference>
<name>A0A5R9Q6H3_9GAMM</name>
<dbReference type="SMART" id="SM00954">
    <property type="entry name" value="RelA_SpoT"/>
    <property type="match status" value="1"/>
</dbReference>
<evidence type="ECO:0000256" key="1">
    <source>
        <dbReference type="ARBA" id="ARBA00022801"/>
    </source>
</evidence>
<evidence type="ECO:0000313" key="10">
    <source>
        <dbReference type="Proteomes" id="UP000309186"/>
    </source>
</evidence>
<feature type="domain" description="HD" evidence="7">
    <location>
        <begin position="45"/>
        <end position="144"/>
    </location>
</feature>
<proteinExistence type="inferred from homology"/>
<comment type="function">
    <text evidence="5">In eubacteria ppGpp (guanosine 3'-diphosphate 5'-diphosphate) is a mediator of the stringent response that coordinates a variety of cellular activities in response to changes in nutritional abundance.</text>
</comment>
<dbReference type="PROSITE" id="PS51671">
    <property type="entry name" value="ACT"/>
    <property type="match status" value="1"/>
</dbReference>
<dbReference type="InterPro" id="IPR012676">
    <property type="entry name" value="TGS-like"/>
</dbReference>
<dbReference type="InterPro" id="IPR012675">
    <property type="entry name" value="Beta-grasp_dom_sf"/>
</dbReference>
<dbReference type="PANTHER" id="PTHR21262:SF36">
    <property type="entry name" value="BIFUNCTIONAL (P)PPGPP SYNTHASE_HYDROLASE SPOT"/>
    <property type="match status" value="1"/>
</dbReference>
<dbReference type="InterPro" id="IPR007685">
    <property type="entry name" value="RelA_SpoT"/>
</dbReference>
<dbReference type="SUPFAM" id="SSF55021">
    <property type="entry name" value="ACT-like"/>
    <property type="match status" value="1"/>
</dbReference>
<sequence>MYLFEGLKQKISEYLSPADVELVQKAYVVAREAHEGQTRSSGEPYITHPVEVTQILASMRLDHETLMAALMHDVIEDTDFSKQDLAEIFGNTVAELVEGVSKLDKLSFKDKKEFQAENYRKMIMAMTQDIRVILIKLADRTHNMRTLGALRPDKRRRIARETLEIFAPIANRLGIHDIKNELEDLGFQALYPMRHRALKSEVAKARGNRKEVISNIQNEIKSRLEEAGIEANVSGREKHLYSIYKKMLNKELMFNEVMDIYAFRIAVDNLDTCYRVLGVAHNLYKPIETRFKDYIAVPKTNGYQSLHTSLVGPHGIPVEIQIRTHDMDQMADKGVAAHWMYKKSGDSAGHTAQQRARQWMQSLLELQQSAGSSFEFVENVKTELFPEEIYVFTPDGRIVELPMGATAVDFAYAVHTDVGNTCVGARVNRKPYPLSKALDTGQTVEVITSSGAHPNATWLNFIVTGKARLGVRNYLKSQREEEALELGRRLLDSALGEYQLSDISQEQIDRVLAEHKLSTMLELLVEIGCGNIMSVLIAKRLLQNDDLDEDDGSIEHLAKKAKAAIIGTEGMLVNYMKCCRPVPGDAITAYVSQGKGLNVHRQECKNIKGWESERSKYFVVKWDDNPEKEYIAGLRVEIINHQGTLAKLTSVVASTNANIVEIATDEKESNLYIIDLGITVKDRVHVADVMRKIRVMPDVQRVYRKK</sequence>
<dbReference type="GO" id="GO:0015970">
    <property type="term" value="P:guanosine tetraphosphate biosynthetic process"/>
    <property type="evidence" value="ECO:0007669"/>
    <property type="project" value="UniProtKB-UniPathway"/>
</dbReference>
<dbReference type="CDD" id="cd01668">
    <property type="entry name" value="TGS_RSH"/>
    <property type="match status" value="1"/>
</dbReference>
<dbReference type="FunFam" id="1.10.3210.10:FF:000001">
    <property type="entry name" value="GTP pyrophosphokinase RelA"/>
    <property type="match status" value="1"/>
</dbReference>
<evidence type="ECO:0000256" key="2">
    <source>
        <dbReference type="ARBA" id="ARBA00024329"/>
    </source>
</evidence>
<comment type="similarity">
    <text evidence="5">Belongs to the relA/spoT family.</text>
</comment>
<dbReference type="PROSITE" id="PS51880">
    <property type="entry name" value="TGS"/>
    <property type="match status" value="1"/>
</dbReference>
<dbReference type="InterPro" id="IPR033655">
    <property type="entry name" value="TGS_RelA/SpoT"/>
</dbReference>
<dbReference type="Gene3D" id="3.30.460.10">
    <property type="entry name" value="Beta Polymerase, domain 2"/>
    <property type="match status" value="1"/>
</dbReference>
<reference evidence="9 10" key="1">
    <citation type="submission" date="2018-01" db="EMBL/GenBank/DDBJ databases">
        <title>Co-occurrence of chitin degradation, pigmentation and bioactivity in marine Pseudoalteromonas.</title>
        <authorList>
            <person name="Paulsen S."/>
            <person name="Gram L."/>
            <person name="Machado H."/>
        </authorList>
    </citation>
    <scope>NUCLEOTIDE SEQUENCE [LARGE SCALE GENOMIC DNA]</scope>
    <source>
        <strain evidence="9 10">S3663</strain>
    </source>
</reference>
<dbReference type="PANTHER" id="PTHR21262">
    <property type="entry name" value="GUANOSINE-3',5'-BIS DIPHOSPHATE 3'-PYROPHOSPHOHYDROLASE"/>
    <property type="match status" value="1"/>
</dbReference>
<dbReference type="Gene3D" id="3.30.70.260">
    <property type="match status" value="1"/>
</dbReference>
<dbReference type="CDD" id="cd04876">
    <property type="entry name" value="ACT_RelA-SpoT"/>
    <property type="match status" value="1"/>
</dbReference>
<dbReference type="FunFam" id="3.30.460.10:FF:000001">
    <property type="entry name" value="GTP pyrophosphokinase RelA"/>
    <property type="match status" value="1"/>
</dbReference>
<keyword evidence="1" id="KW-0378">Hydrolase</keyword>
<dbReference type="GO" id="GO:0008728">
    <property type="term" value="F:GTP diphosphokinase activity"/>
    <property type="evidence" value="ECO:0007669"/>
    <property type="project" value="TreeGrafter"/>
</dbReference>
<evidence type="ECO:0000313" key="9">
    <source>
        <dbReference type="EMBL" id="TLX48753.1"/>
    </source>
</evidence>
<dbReference type="InterPro" id="IPR006674">
    <property type="entry name" value="HD_domain"/>
</dbReference>
<dbReference type="FunFam" id="3.10.20.30:FF:000002">
    <property type="entry name" value="GTP pyrophosphokinase (RelA/SpoT)"/>
    <property type="match status" value="1"/>
</dbReference>
<dbReference type="Pfam" id="PF13291">
    <property type="entry name" value="ACT_4"/>
    <property type="match status" value="1"/>
</dbReference>
<evidence type="ECO:0000256" key="4">
    <source>
        <dbReference type="ARBA" id="ARBA00047968"/>
    </source>
</evidence>
<dbReference type="CDD" id="cd00077">
    <property type="entry name" value="HDc"/>
    <property type="match status" value="1"/>
</dbReference>
<dbReference type="InterPro" id="IPR045600">
    <property type="entry name" value="RelA/SpoT_AH_RIS"/>
</dbReference>
<feature type="domain" description="ACT" evidence="6">
    <location>
        <begin position="633"/>
        <end position="704"/>
    </location>
</feature>
<evidence type="ECO:0000259" key="8">
    <source>
        <dbReference type="PROSITE" id="PS51880"/>
    </source>
</evidence>
<dbReference type="Gene3D" id="1.10.3210.10">
    <property type="entry name" value="Hypothetical protein af1432"/>
    <property type="match status" value="1"/>
</dbReference>
<dbReference type="PROSITE" id="PS51831">
    <property type="entry name" value="HD"/>
    <property type="match status" value="1"/>
</dbReference>
<dbReference type="Pfam" id="PF04607">
    <property type="entry name" value="RelA_SpoT"/>
    <property type="match status" value="1"/>
</dbReference>
<dbReference type="InterPro" id="IPR004095">
    <property type="entry name" value="TGS"/>
</dbReference>
<dbReference type="SUPFAM" id="SSF109604">
    <property type="entry name" value="HD-domain/PDEase-like"/>
    <property type="match status" value="1"/>
</dbReference>
<dbReference type="EMBL" id="PPSW01000005">
    <property type="protein sequence ID" value="TLX48753.1"/>
    <property type="molecule type" value="Genomic_DNA"/>
</dbReference>